<feature type="region of interest" description="Disordered" evidence="1">
    <location>
        <begin position="66"/>
        <end position="110"/>
    </location>
</feature>
<evidence type="ECO:0000313" key="3">
    <source>
        <dbReference type="Proteomes" id="UP001189122"/>
    </source>
</evidence>
<dbReference type="Proteomes" id="UP001189122">
    <property type="component" value="Unassembled WGS sequence"/>
</dbReference>
<keyword evidence="3" id="KW-1185">Reference proteome</keyword>
<evidence type="ECO:0000313" key="2">
    <source>
        <dbReference type="EMBL" id="CAA2632861.1"/>
    </source>
</evidence>
<organism evidence="2">
    <name type="scientific">Spirodela intermedia</name>
    <name type="common">Intermediate duckweed</name>
    <dbReference type="NCBI Taxonomy" id="51605"/>
    <lineage>
        <taxon>Eukaryota</taxon>
        <taxon>Viridiplantae</taxon>
        <taxon>Streptophyta</taxon>
        <taxon>Embryophyta</taxon>
        <taxon>Tracheophyta</taxon>
        <taxon>Spermatophyta</taxon>
        <taxon>Magnoliopsida</taxon>
        <taxon>Liliopsida</taxon>
        <taxon>Araceae</taxon>
        <taxon>Lemnoideae</taxon>
        <taxon>Spirodela</taxon>
    </lineage>
</organism>
<feature type="compositionally biased region" description="Basic residues" evidence="1">
    <location>
        <begin position="99"/>
        <end position="110"/>
    </location>
</feature>
<accession>A0A7I8JQI8</accession>
<feature type="compositionally biased region" description="Gly residues" evidence="1">
    <location>
        <begin position="75"/>
        <end position="87"/>
    </location>
</feature>
<dbReference type="EMBL" id="CACRZD030000015">
    <property type="protein sequence ID" value="CAA6672031.1"/>
    <property type="molecule type" value="Genomic_DNA"/>
</dbReference>
<feature type="compositionally biased region" description="Basic and acidic residues" evidence="1">
    <location>
        <begin position="88"/>
        <end position="98"/>
    </location>
</feature>
<proteinExistence type="predicted"/>
<reference evidence="2 3" key="1">
    <citation type="submission" date="2019-12" db="EMBL/GenBank/DDBJ databases">
        <authorList>
            <person name="Scholz U."/>
            <person name="Mascher M."/>
            <person name="Fiebig A."/>
        </authorList>
    </citation>
    <scope>NUCLEOTIDE SEQUENCE</scope>
</reference>
<protein>
    <submittedName>
        <fullName evidence="2">Uncharacterized protein</fullName>
    </submittedName>
</protein>
<name>A0A7I8JQI8_SPIIN</name>
<dbReference type="AlphaFoldDB" id="A0A7I8JQI8"/>
<dbReference type="EMBL" id="LR743602">
    <property type="protein sequence ID" value="CAA2632861.1"/>
    <property type="molecule type" value="Genomic_DNA"/>
</dbReference>
<gene>
    <name evidence="2" type="ORF">SI7747_15018439</name>
</gene>
<evidence type="ECO:0000256" key="1">
    <source>
        <dbReference type="SAM" id="MobiDB-lite"/>
    </source>
</evidence>
<sequence>MSSRYRRPSSAMPAWVHAFITPRNMIPCTGGSSSGWRQRSGWWRWSRRTRGTTCCYRTCAPWRGGQRRWRRRGGDGPAGSEEGGGDGGRGHGDGERGGLRRRRRRHLYRG</sequence>